<dbReference type="NCBIfam" id="NF033564">
    <property type="entry name" value="transpos_ISAs1"/>
    <property type="match status" value="1"/>
</dbReference>
<evidence type="ECO:0000313" key="2">
    <source>
        <dbReference type="EMBL" id="MEK0188429.1"/>
    </source>
</evidence>
<dbReference type="Proteomes" id="UP001384579">
    <property type="component" value="Unassembled WGS sequence"/>
</dbReference>
<dbReference type="PANTHER" id="PTHR30298">
    <property type="entry name" value="H REPEAT-ASSOCIATED PREDICTED TRANSPOSASE"/>
    <property type="match status" value="1"/>
</dbReference>
<name>A0ABU8YVM3_9CYAN</name>
<proteinExistence type="predicted"/>
<dbReference type="RefSeq" id="WP_340523173.1">
    <property type="nucleotide sequence ID" value="NZ_JBBLXS010000613.1"/>
</dbReference>
<reference evidence="2 3" key="1">
    <citation type="journal article" date="2020" name="Harmful Algae">
        <title>Molecular and morphological characterization of a novel dihydroanatoxin-a producing Microcoleus species (cyanobacteria) from the Russian River, California, USA.</title>
        <authorList>
            <person name="Conklin K.Y."/>
            <person name="Stancheva R."/>
            <person name="Otten T.G."/>
            <person name="Fadness R."/>
            <person name="Boyer G.L."/>
            <person name="Read B."/>
            <person name="Zhang X."/>
            <person name="Sheath R.G."/>
        </authorList>
    </citation>
    <scope>NUCLEOTIDE SEQUENCE [LARGE SCALE GENOMIC DNA]</scope>
    <source>
        <strain evidence="2 3">PTRS2</strain>
    </source>
</reference>
<gene>
    <name evidence="2" type="ORF">WMG39_26825</name>
</gene>
<evidence type="ECO:0000259" key="1">
    <source>
        <dbReference type="Pfam" id="PF01609"/>
    </source>
</evidence>
<dbReference type="EMBL" id="JBBLXS010000613">
    <property type="protein sequence ID" value="MEK0188429.1"/>
    <property type="molecule type" value="Genomic_DNA"/>
</dbReference>
<accession>A0ABU8YVM3</accession>
<sequence>MAIDGKSIKSTLVGGHSSYQNFVSMVSVYSHERGWVVRHKVMENQKQSEISVVEELIQELSGSHVVITVDALHCQKKTLALIIDGGNDYIVTIKKNQLSLFLAAQKIVESEGASDSNQTSENLHGRSTTRSTTIYAIGTESLPLWAGAKHIIAIERSGSRWLGKKTRRRLVDFHESHYYLSSLDWSASQFASAIRGHWLIENRLHWVKDVTLNEDNCIHRGGNAPANWAMVRQFLVSLARMNGTNTLPQALRLMANQLEKLSELLFGFPCRDKPVKSFI</sequence>
<dbReference type="InterPro" id="IPR051698">
    <property type="entry name" value="Transposase_11-like"/>
</dbReference>
<dbReference type="PANTHER" id="PTHR30298:SF0">
    <property type="entry name" value="PROTEIN YBFL-RELATED"/>
    <property type="match status" value="1"/>
</dbReference>
<protein>
    <submittedName>
        <fullName evidence="2">ISAs1 family transposase</fullName>
    </submittedName>
</protein>
<dbReference type="InterPro" id="IPR002559">
    <property type="entry name" value="Transposase_11"/>
</dbReference>
<dbReference type="Pfam" id="PF01609">
    <property type="entry name" value="DDE_Tnp_1"/>
    <property type="match status" value="1"/>
</dbReference>
<comment type="caution">
    <text evidence="2">The sequence shown here is derived from an EMBL/GenBank/DDBJ whole genome shotgun (WGS) entry which is preliminary data.</text>
</comment>
<organism evidence="2 3">
    <name type="scientific">Microcoleus anatoxicus PTRS2</name>
    <dbReference type="NCBI Taxonomy" id="2705321"/>
    <lineage>
        <taxon>Bacteria</taxon>
        <taxon>Bacillati</taxon>
        <taxon>Cyanobacteriota</taxon>
        <taxon>Cyanophyceae</taxon>
        <taxon>Oscillatoriophycideae</taxon>
        <taxon>Oscillatoriales</taxon>
        <taxon>Microcoleaceae</taxon>
        <taxon>Microcoleus</taxon>
        <taxon>Microcoleus anatoxicus</taxon>
    </lineage>
</organism>
<feature type="domain" description="Transposase IS4-like" evidence="1">
    <location>
        <begin position="2"/>
        <end position="232"/>
    </location>
</feature>
<dbReference type="InterPro" id="IPR047647">
    <property type="entry name" value="ISAs1_transpos"/>
</dbReference>
<keyword evidence="3" id="KW-1185">Reference proteome</keyword>
<evidence type="ECO:0000313" key="3">
    <source>
        <dbReference type="Proteomes" id="UP001384579"/>
    </source>
</evidence>